<evidence type="ECO:0000256" key="5">
    <source>
        <dbReference type="ARBA" id="ARBA00022748"/>
    </source>
</evidence>
<evidence type="ECO:0000256" key="8">
    <source>
        <dbReference type="SAM" id="Phobius"/>
    </source>
</evidence>
<comment type="caution">
    <text evidence="9">The sequence shown here is derived from an EMBL/GenBank/DDBJ whole genome shotgun (WGS) entry which is preliminary data.</text>
</comment>
<evidence type="ECO:0000256" key="6">
    <source>
        <dbReference type="ARBA" id="ARBA00022989"/>
    </source>
</evidence>
<dbReference type="PANTHER" id="PTHR30070">
    <property type="entry name" value="HEME EXPORTER PROTEIN B"/>
    <property type="match status" value="1"/>
</dbReference>
<gene>
    <name evidence="9" type="ORF">MKW94_023837</name>
</gene>
<comment type="similarity">
    <text evidence="2">Belongs to the CcmB/CycW/HelB family.</text>
</comment>
<feature type="transmembrane region" description="Helical" evidence="8">
    <location>
        <begin position="6"/>
        <end position="22"/>
    </location>
</feature>
<feature type="transmembrane region" description="Helical" evidence="8">
    <location>
        <begin position="149"/>
        <end position="169"/>
    </location>
</feature>
<evidence type="ECO:0000256" key="2">
    <source>
        <dbReference type="ARBA" id="ARBA00010544"/>
    </source>
</evidence>
<comment type="subcellular location">
    <subcellularLocation>
        <location evidence="1">Membrane</location>
        <topology evidence="1">Multi-pass membrane protein</topology>
    </subcellularLocation>
</comment>
<accession>A0AA41S3C4</accession>
<proteinExistence type="inferred from homology"/>
<name>A0AA41S3C4_PAPNU</name>
<reference evidence="9" key="1">
    <citation type="submission" date="2022-03" db="EMBL/GenBank/DDBJ databases">
        <title>A functionally conserved STORR gene fusion in Papaver species that diverged 16.8 million years ago.</title>
        <authorList>
            <person name="Catania T."/>
        </authorList>
    </citation>
    <scope>NUCLEOTIDE SEQUENCE</scope>
    <source>
        <strain evidence="9">S-191538</strain>
    </source>
</reference>
<dbReference type="PANTHER" id="PTHR30070:SF1">
    <property type="entry name" value="CYTOCHROME C BIOGENESIS B-RELATED"/>
    <property type="match status" value="1"/>
</dbReference>
<evidence type="ECO:0000256" key="1">
    <source>
        <dbReference type="ARBA" id="ARBA00004141"/>
    </source>
</evidence>
<dbReference type="GO" id="GO:0016020">
    <property type="term" value="C:membrane"/>
    <property type="evidence" value="ECO:0007669"/>
    <property type="project" value="UniProtKB-SubCell"/>
</dbReference>
<evidence type="ECO:0000256" key="3">
    <source>
        <dbReference type="ARBA" id="ARBA00022448"/>
    </source>
</evidence>
<feature type="transmembrane region" description="Helical" evidence="8">
    <location>
        <begin position="268"/>
        <end position="286"/>
    </location>
</feature>
<evidence type="ECO:0000313" key="9">
    <source>
        <dbReference type="EMBL" id="MCL7029412.1"/>
    </source>
</evidence>
<organism evidence="9 10">
    <name type="scientific">Papaver nudicaule</name>
    <name type="common">Iceland poppy</name>
    <dbReference type="NCBI Taxonomy" id="74823"/>
    <lineage>
        <taxon>Eukaryota</taxon>
        <taxon>Viridiplantae</taxon>
        <taxon>Streptophyta</taxon>
        <taxon>Embryophyta</taxon>
        <taxon>Tracheophyta</taxon>
        <taxon>Spermatophyta</taxon>
        <taxon>Magnoliopsida</taxon>
        <taxon>Ranunculales</taxon>
        <taxon>Papaveraceae</taxon>
        <taxon>Papaveroideae</taxon>
        <taxon>Papaver</taxon>
    </lineage>
</organism>
<evidence type="ECO:0000313" key="10">
    <source>
        <dbReference type="Proteomes" id="UP001177140"/>
    </source>
</evidence>
<keyword evidence="7 8" id="KW-0472">Membrane</keyword>
<evidence type="ECO:0000256" key="4">
    <source>
        <dbReference type="ARBA" id="ARBA00022692"/>
    </source>
</evidence>
<feature type="transmembrane region" description="Helical" evidence="8">
    <location>
        <begin position="226"/>
        <end position="248"/>
    </location>
</feature>
<keyword evidence="4 8" id="KW-0812">Transmembrane</keyword>
<dbReference type="EMBL" id="JAJJMA010089994">
    <property type="protein sequence ID" value="MCL7029412.1"/>
    <property type="molecule type" value="Genomic_DNA"/>
</dbReference>
<dbReference type="GO" id="GO:0017004">
    <property type="term" value="P:cytochrome complex assembly"/>
    <property type="evidence" value="ECO:0007669"/>
    <property type="project" value="UniProtKB-KW"/>
</dbReference>
<feature type="transmembrane region" description="Helical" evidence="8">
    <location>
        <begin position="117"/>
        <end position="137"/>
    </location>
</feature>
<keyword evidence="10" id="KW-1185">Reference proteome</keyword>
<dbReference type="InterPro" id="IPR003544">
    <property type="entry name" value="Cyt_c_biogenesis_CcmB"/>
</dbReference>
<evidence type="ECO:0000256" key="7">
    <source>
        <dbReference type="ARBA" id="ARBA00023136"/>
    </source>
</evidence>
<keyword evidence="5" id="KW-0201">Cytochrome c-type biogenesis</keyword>
<keyword evidence="6 8" id="KW-1133">Transmembrane helix</keyword>
<protein>
    <submittedName>
        <fullName evidence="9">Uncharacterized protein</fullName>
    </submittedName>
</protein>
<dbReference type="GO" id="GO:0015232">
    <property type="term" value="F:heme transmembrane transporter activity"/>
    <property type="evidence" value="ECO:0007669"/>
    <property type="project" value="InterPro"/>
</dbReference>
<sequence length="398" mass="44921">MKIHLSHGGVCIFILGVLLSNTKKIQFTQRLPLGSELNMGKERCSLRGLDHLHGPTFRGICGNLMIYQPSLTKDRLIFEHDSSLRAALTSLPIASYENGKLEQFLHRWMKNSEHKNFWLTITTEVAIHTNLFTDLYASIGTGSSRTGGWYTTLMKLPFIFCIQIGFLLASSGGSRSLRILLKKENRCYAAFSREVNDLEGISKKLRRFFLELFHKQIFPSTPITSFSLFLSYIVITPLMIGLIRIPLLFPSPTEPFPRNEKEDGTLELYYLSAYCLPKILILQLVGRRIIQISRVFCGFPMLQLLYQFDRSGMDRLNILLGRPVLTLLCGIHSRSALGITSSSGWNSSQNSTTSPTSLPLTVSRTSIETEWFHVPSSIGYSFLFVSLFPISVSICSKD</sequence>
<dbReference type="Proteomes" id="UP001177140">
    <property type="component" value="Unassembled WGS sequence"/>
</dbReference>
<dbReference type="GO" id="GO:1903607">
    <property type="term" value="P:cytochrome c biosynthetic process"/>
    <property type="evidence" value="ECO:0007669"/>
    <property type="project" value="TreeGrafter"/>
</dbReference>
<dbReference type="AlphaFoldDB" id="A0AA41S3C4"/>
<keyword evidence="3" id="KW-0813">Transport</keyword>